<dbReference type="SUPFAM" id="SSF53223">
    <property type="entry name" value="Aminoacid dehydrogenase-like, N-terminal domain"/>
    <property type="match status" value="1"/>
</dbReference>
<protein>
    <submittedName>
        <fullName evidence="1">Tetrahydrofolate dehydrogenase/cyclohydrolase</fullName>
    </submittedName>
</protein>
<dbReference type="InterPro" id="IPR046346">
    <property type="entry name" value="Aminoacid_DH-like_N_sf"/>
</dbReference>
<dbReference type="GO" id="GO:0035999">
    <property type="term" value="P:tetrahydrofolate interconversion"/>
    <property type="evidence" value="ECO:0007669"/>
    <property type="project" value="TreeGrafter"/>
</dbReference>
<feature type="non-terminal residue" evidence="1">
    <location>
        <position position="61"/>
    </location>
</feature>
<dbReference type="Gene3D" id="3.40.50.10860">
    <property type="entry name" value="Leucine Dehydrogenase, chain A, domain 1"/>
    <property type="match status" value="1"/>
</dbReference>
<reference evidence="1 2" key="1">
    <citation type="journal article" date="2018" name="New Phytol.">
        <title>Phylogenomics of Endogonaceae and evolution of mycorrhizas within Mucoromycota.</title>
        <authorList>
            <person name="Chang Y."/>
            <person name="Desiro A."/>
            <person name="Na H."/>
            <person name="Sandor L."/>
            <person name="Lipzen A."/>
            <person name="Clum A."/>
            <person name="Barry K."/>
            <person name="Grigoriev I.V."/>
            <person name="Martin F.M."/>
            <person name="Stajich J.E."/>
            <person name="Smith M.E."/>
            <person name="Bonito G."/>
            <person name="Spatafora J.W."/>
        </authorList>
    </citation>
    <scope>NUCLEOTIDE SEQUENCE [LARGE SCALE GENOMIC DNA]</scope>
    <source>
        <strain evidence="1 2">GMNB39</strain>
    </source>
</reference>
<keyword evidence="2" id="KW-1185">Reference proteome</keyword>
<dbReference type="EMBL" id="RBNI01007101">
    <property type="protein sequence ID" value="RUP45554.1"/>
    <property type="molecule type" value="Genomic_DNA"/>
</dbReference>
<gene>
    <name evidence="1" type="ORF">BC936DRAFT_148020</name>
</gene>
<sequence>MGFFETRHAPRQIQTTIALLTIVQTLNDDATVHGILVQMPLPSHIDETLITEAIDPRKDVD</sequence>
<evidence type="ECO:0000313" key="2">
    <source>
        <dbReference type="Proteomes" id="UP000268093"/>
    </source>
</evidence>
<dbReference type="Pfam" id="PF00763">
    <property type="entry name" value="THF_DHG_CYH"/>
    <property type="match status" value="1"/>
</dbReference>
<dbReference type="Proteomes" id="UP000268093">
    <property type="component" value="Unassembled WGS sequence"/>
</dbReference>
<name>A0A433D3Z7_9FUNG</name>
<dbReference type="PRINTS" id="PR00085">
    <property type="entry name" value="THFDHDRGNASE"/>
</dbReference>
<keyword evidence="1" id="KW-0378">Hydrolase</keyword>
<dbReference type="PANTHER" id="PTHR48099">
    <property type="entry name" value="C-1-TETRAHYDROFOLATE SYNTHASE, CYTOPLASMIC-RELATED"/>
    <property type="match status" value="1"/>
</dbReference>
<accession>A0A433D3Z7</accession>
<dbReference type="GO" id="GO:0004488">
    <property type="term" value="F:methylenetetrahydrofolate dehydrogenase (NADP+) activity"/>
    <property type="evidence" value="ECO:0007669"/>
    <property type="project" value="InterPro"/>
</dbReference>
<dbReference type="InterPro" id="IPR000672">
    <property type="entry name" value="THF_DH/CycHdrlase"/>
</dbReference>
<comment type="caution">
    <text evidence="1">The sequence shown here is derived from an EMBL/GenBank/DDBJ whole genome shotgun (WGS) entry which is preliminary data.</text>
</comment>
<dbReference type="OrthoDB" id="5126881at2759"/>
<dbReference type="InterPro" id="IPR020630">
    <property type="entry name" value="THF_DH/CycHdrlase_cat_dom"/>
</dbReference>
<dbReference type="PANTHER" id="PTHR48099:SF5">
    <property type="entry name" value="C-1-TETRAHYDROFOLATE SYNTHASE, CYTOPLASMIC"/>
    <property type="match status" value="1"/>
</dbReference>
<organism evidence="1 2">
    <name type="scientific">Jimgerdemannia flammicorona</name>
    <dbReference type="NCBI Taxonomy" id="994334"/>
    <lineage>
        <taxon>Eukaryota</taxon>
        <taxon>Fungi</taxon>
        <taxon>Fungi incertae sedis</taxon>
        <taxon>Mucoromycota</taxon>
        <taxon>Mucoromycotina</taxon>
        <taxon>Endogonomycetes</taxon>
        <taxon>Endogonales</taxon>
        <taxon>Endogonaceae</taxon>
        <taxon>Jimgerdemannia</taxon>
    </lineage>
</organism>
<evidence type="ECO:0000313" key="1">
    <source>
        <dbReference type="EMBL" id="RUP45554.1"/>
    </source>
</evidence>
<dbReference type="GO" id="GO:0005829">
    <property type="term" value="C:cytosol"/>
    <property type="evidence" value="ECO:0007669"/>
    <property type="project" value="TreeGrafter"/>
</dbReference>
<proteinExistence type="predicted"/>
<dbReference type="GO" id="GO:0004477">
    <property type="term" value="F:methenyltetrahydrofolate cyclohydrolase activity"/>
    <property type="evidence" value="ECO:0007669"/>
    <property type="project" value="TreeGrafter"/>
</dbReference>